<evidence type="ECO:0000313" key="2">
    <source>
        <dbReference type="EMBL" id="KAF3508722.1"/>
    </source>
</evidence>
<feature type="region of interest" description="Disordered" evidence="1">
    <location>
        <begin position="138"/>
        <end position="170"/>
    </location>
</feature>
<gene>
    <name evidence="2" type="ORF">F2Q69_00003270</name>
</gene>
<reference evidence="2" key="1">
    <citation type="submission" date="2019-12" db="EMBL/GenBank/DDBJ databases">
        <title>Genome sequencing and annotation of Brassica cretica.</title>
        <authorList>
            <person name="Studholme D.J."/>
            <person name="Sarris P."/>
        </authorList>
    </citation>
    <scope>NUCLEOTIDE SEQUENCE</scope>
    <source>
        <strain evidence="2">PFS-109/04</strain>
        <tissue evidence="2">Leaf</tissue>
    </source>
</reference>
<comment type="caution">
    <text evidence="2">The sequence shown here is derived from an EMBL/GenBank/DDBJ whole genome shotgun (WGS) entry which is preliminary data.</text>
</comment>
<evidence type="ECO:0000313" key="3">
    <source>
        <dbReference type="Proteomes" id="UP000712600"/>
    </source>
</evidence>
<dbReference type="Proteomes" id="UP000712600">
    <property type="component" value="Unassembled WGS sequence"/>
</dbReference>
<feature type="compositionally biased region" description="Polar residues" evidence="1">
    <location>
        <begin position="138"/>
        <end position="148"/>
    </location>
</feature>
<organism evidence="2 3">
    <name type="scientific">Brassica cretica</name>
    <name type="common">Mustard</name>
    <dbReference type="NCBI Taxonomy" id="69181"/>
    <lineage>
        <taxon>Eukaryota</taxon>
        <taxon>Viridiplantae</taxon>
        <taxon>Streptophyta</taxon>
        <taxon>Embryophyta</taxon>
        <taxon>Tracheophyta</taxon>
        <taxon>Spermatophyta</taxon>
        <taxon>Magnoliopsida</taxon>
        <taxon>eudicotyledons</taxon>
        <taxon>Gunneridae</taxon>
        <taxon>Pentapetalae</taxon>
        <taxon>rosids</taxon>
        <taxon>malvids</taxon>
        <taxon>Brassicales</taxon>
        <taxon>Brassicaceae</taxon>
        <taxon>Brassiceae</taxon>
        <taxon>Brassica</taxon>
    </lineage>
</organism>
<sequence>MSNTNKEVPPGSEGLIPAQQRKRKRTANTSDEENTQPCGSNFNNTETSVPLSNVFPRVLADISNIHPNLPSPRVNIGTTPTNGLTVLPQNIFVDFIDDTGVSKIMILDKVANGIVSESPLKLLNGSWDEGSIYLTDSQELNDSVSTPSSKRKEDDAISHPDSSLTSKKPCLMTVKIEKAEESAKKRG</sequence>
<feature type="compositionally biased region" description="Polar residues" evidence="1">
    <location>
        <begin position="35"/>
        <end position="47"/>
    </location>
</feature>
<proteinExistence type="predicted"/>
<evidence type="ECO:0000256" key="1">
    <source>
        <dbReference type="SAM" id="MobiDB-lite"/>
    </source>
</evidence>
<accession>A0A8S9P5R6</accession>
<feature type="region of interest" description="Disordered" evidence="1">
    <location>
        <begin position="1"/>
        <end position="47"/>
    </location>
</feature>
<dbReference type="AlphaFoldDB" id="A0A8S9P5R6"/>
<dbReference type="EMBL" id="QGKX02001521">
    <property type="protein sequence ID" value="KAF3508722.1"/>
    <property type="molecule type" value="Genomic_DNA"/>
</dbReference>
<protein>
    <submittedName>
        <fullName evidence="2">Uncharacterized protein</fullName>
    </submittedName>
</protein>
<name>A0A8S9P5R6_BRACR</name>